<comment type="caution">
    <text evidence="2">The sequence shown here is derived from an EMBL/GenBank/DDBJ whole genome shotgun (WGS) entry which is preliminary data.</text>
</comment>
<sequence length="380" mass="42121">MPVHSYLPKHKQEPLNLAFEILMSIYDLSKFTHNRTQVARATLGAVFKGVDHYEYHKALSNIRDAHHRLEVMHDVFPSDEELSESEVQNPDEATPAGEEEVRDGETEIEPNSPQELGPEAQAEDSRREREVLHDRILDNWGDHDATVPEHLPDNIHPADGDILDWPIDLLQAIAELSDVTRNTDVGDIRTWLQGAYTSKARYSKRAHAKVIKLLLEARTHFDKGKQPQLEPPQTEPPTTEPQADNKTKRSKTAPPTSQPPPKSPKHTSTADAATAARPIQATAQPQTIQTNPPGVVITTAQPDTSTPDTTPSYTVPAHLSAHDKQCYRLKVFELQNAYAALSQAECDVTTARSRRNAVALSHQPGASDAADEDVCKADKE</sequence>
<feature type="compositionally biased region" description="Pro residues" evidence="1">
    <location>
        <begin position="229"/>
        <end position="239"/>
    </location>
</feature>
<dbReference type="AlphaFoldDB" id="A0A9W8WP51"/>
<dbReference type="Proteomes" id="UP001140562">
    <property type="component" value="Unassembled WGS sequence"/>
</dbReference>
<feature type="region of interest" description="Disordered" evidence="1">
    <location>
        <begin position="79"/>
        <end position="129"/>
    </location>
</feature>
<gene>
    <name evidence="2" type="ORF">N0V87_010666</name>
</gene>
<reference evidence="2" key="1">
    <citation type="submission" date="2022-10" db="EMBL/GenBank/DDBJ databases">
        <title>Tapping the CABI collections for fungal endophytes: first genome assemblies for Collariella, Neodidymelliopsis, Ascochyta clinopodiicola, Didymella pomorum, Didymosphaeria variabile, Neocosmospora piperis and Neocucurbitaria cava.</title>
        <authorList>
            <person name="Hill R."/>
        </authorList>
    </citation>
    <scope>NUCLEOTIDE SEQUENCE</scope>
    <source>
        <strain evidence="2">IMI 360193</strain>
    </source>
</reference>
<accession>A0A9W8WP51</accession>
<proteinExistence type="predicted"/>
<feature type="non-terminal residue" evidence="2">
    <location>
        <position position="380"/>
    </location>
</feature>
<evidence type="ECO:0000313" key="3">
    <source>
        <dbReference type="Proteomes" id="UP001140562"/>
    </source>
</evidence>
<organism evidence="2 3">
    <name type="scientific">Didymella glomerata</name>
    <dbReference type="NCBI Taxonomy" id="749621"/>
    <lineage>
        <taxon>Eukaryota</taxon>
        <taxon>Fungi</taxon>
        <taxon>Dikarya</taxon>
        <taxon>Ascomycota</taxon>
        <taxon>Pezizomycotina</taxon>
        <taxon>Dothideomycetes</taxon>
        <taxon>Pleosporomycetidae</taxon>
        <taxon>Pleosporales</taxon>
        <taxon>Pleosporineae</taxon>
        <taxon>Didymellaceae</taxon>
        <taxon>Didymella</taxon>
    </lineage>
</organism>
<feature type="region of interest" description="Disordered" evidence="1">
    <location>
        <begin position="357"/>
        <end position="380"/>
    </location>
</feature>
<name>A0A9W8WP51_9PLEO</name>
<evidence type="ECO:0000313" key="2">
    <source>
        <dbReference type="EMBL" id="KAJ4329667.1"/>
    </source>
</evidence>
<protein>
    <submittedName>
        <fullName evidence="2">Uncharacterized protein</fullName>
    </submittedName>
</protein>
<evidence type="ECO:0000256" key="1">
    <source>
        <dbReference type="SAM" id="MobiDB-lite"/>
    </source>
</evidence>
<feature type="region of interest" description="Disordered" evidence="1">
    <location>
        <begin position="221"/>
        <end position="312"/>
    </location>
</feature>
<feature type="compositionally biased region" description="Low complexity" evidence="1">
    <location>
        <begin position="266"/>
        <end position="312"/>
    </location>
</feature>
<keyword evidence="3" id="KW-1185">Reference proteome</keyword>
<dbReference type="EMBL" id="JAPEUV010000323">
    <property type="protein sequence ID" value="KAJ4329667.1"/>
    <property type="molecule type" value="Genomic_DNA"/>
</dbReference>
<feature type="compositionally biased region" description="Acidic residues" evidence="1">
    <location>
        <begin position="97"/>
        <end position="108"/>
    </location>
</feature>